<evidence type="ECO:0000313" key="5">
    <source>
        <dbReference type="Proteomes" id="UP000727907"/>
    </source>
</evidence>
<dbReference type="PROSITE" id="PS51318">
    <property type="entry name" value="TAT"/>
    <property type="match status" value="1"/>
</dbReference>
<name>A0ABS6IIV9_9HYPH</name>
<evidence type="ECO:0000259" key="2">
    <source>
        <dbReference type="Pfam" id="PF09423"/>
    </source>
</evidence>
<dbReference type="Proteomes" id="UP000727907">
    <property type="component" value="Unassembled WGS sequence"/>
</dbReference>
<dbReference type="InterPro" id="IPR032093">
    <property type="entry name" value="PhoD_N"/>
</dbReference>
<feature type="domain" description="Phospholipase D N-terminal" evidence="3">
    <location>
        <begin position="43"/>
        <end position="138"/>
    </location>
</feature>
<dbReference type="PANTHER" id="PTHR43606">
    <property type="entry name" value="PHOSPHATASE, PUTATIVE (AFU_ORTHOLOGUE AFUA_6G08710)-RELATED"/>
    <property type="match status" value="1"/>
</dbReference>
<dbReference type="InterPro" id="IPR006311">
    <property type="entry name" value="TAT_signal"/>
</dbReference>
<dbReference type="RefSeq" id="WP_216960186.1">
    <property type="nucleotide sequence ID" value="NZ_JAHOPB010000001.1"/>
</dbReference>
<dbReference type="PANTHER" id="PTHR43606:SF2">
    <property type="entry name" value="ALKALINE PHOSPHATASE FAMILY PROTEIN (AFU_ORTHOLOGUE AFUA_5G03860)"/>
    <property type="match status" value="1"/>
</dbReference>
<evidence type="ECO:0000313" key="4">
    <source>
        <dbReference type="EMBL" id="MBU8874516.1"/>
    </source>
</evidence>
<dbReference type="CDD" id="cd07389">
    <property type="entry name" value="MPP_PhoD"/>
    <property type="match status" value="1"/>
</dbReference>
<gene>
    <name evidence="4" type="ORF">KQ910_12150</name>
</gene>
<keyword evidence="5" id="KW-1185">Reference proteome</keyword>
<dbReference type="EMBL" id="JAHOPB010000001">
    <property type="protein sequence ID" value="MBU8874516.1"/>
    <property type="molecule type" value="Genomic_DNA"/>
</dbReference>
<evidence type="ECO:0000259" key="3">
    <source>
        <dbReference type="Pfam" id="PF16655"/>
    </source>
</evidence>
<reference evidence="4 5" key="1">
    <citation type="submission" date="2021-06" db="EMBL/GenBank/DDBJ databases">
        <authorList>
            <person name="Lee D.H."/>
        </authorList>
    </citation>
    <scope>NUCLEOTIDE SEQUENCE [LARGE SCALE GENOMIC DNA]</scope>
    <source>
        <strain evidence="4 5">MMS21-HV4-11</strain>
    </source>
</reference>
<dbReference type="Pfam" id="PF09423">
    <property type="entry name" value="PhoD"/>
    <property type="match status" value="1"/>
</dbReference>
<dbReference type="InterPro" id="IPR018946">
    <property type="entry name" value="PhoD-like_MPP"/>
</dbReference>
<protein>
    <submittedName>
        <fullName evidence="4">Alkaline phosphatase D family protein</fullName>
    </submittedName>
</protein>
<comment type="caution">
    <text evidence="4">The sequence shown here is derived from an EMBL/GenBank/DDBJ whole genome shotgun (WGS) entry which is preliminary data.</text>
</comment>
<dbReference type="Pfam" id="PF16655">
    <property type="entry name" value="PhoD_N"/>
    <property type="match status" value="1"/>
</dbReference>
<sequence length="516" mass="56952">MSTNRGLARRGFLAGSLGSALVAAPFAISRAAPPGFSGDPFTLGIASGAPREDGVVLWTRLAPQPLEGGGMPDTPVAVDWLVAEDESFSRIVARGTEQAVPAFAHSVHADVRGLKPGRPYWYRFRAGTAQSPTGRTRTAPAATGAPQRLRFAFASCQQYEQGYFAAYRDMAARDLDLVIHLGDYIYEKSWGSRLVRRHEVGIPTTLPEFRDRYALYKLDGDLQAAHAAAPWLSIWDDHEVADDYADDRSYTTRDPAHFLKMRAAAYQAYYEHMPLTASARPRGPTATIYERYRFGDMLDVMLLDDRQYRSAPACVNGARPVTVPDCPERTLEERTMLGRAQEAWLDTQIRNSKARWTVVAQQTLMAELDRPTESAHRFWMDGWDGYPNARRRLLDSIATHRPRNPIVIGGDRHAFFVADLARDPTRPTAPPVATEFVGTSITSEGPGAKGLRDALAANPHVKYARGDRRGYATVDLTPARCTVGFEVIDDEKKKDGTVARLATFVVEDGAVGARQA</sequence>
<feature type="signal peptide" evidence="1">
    <location>
        <begin position="1"/>
        <end position="31"/>
    </location>
</feature>
<evidence type="ECO:0000256" key="1">
    <source>
        <dbReference type="SAM" id="SignalP"/>
    </source>
</evidence>
<proteinExistence type="predicted"/>
<feature type="chain" id="PRO_5045757559" evidence="1">
    <location>
        <begin position="32"/>
        <end position="516"/>
    </location>
</feature>
<feature type="domain" description="PhoD-like phosphatase metallophosphatase" evidence="2">
    <location>
        <begin position="151"/>
        <end position="483"/>
    </location>
</feature>
<accession>A0ABS6IIV9</accession>
<dbReference type="InterPro" id="IPR052900">
    <property type="entry name" value="Phospholipid_Metab_Enz"/>
</dbReference>
<organism evidence="4 5">
    <name type="scientific">Reyranella humidisoli</name>
    <dbReference type="NCBI Taxonomy" id="2849149"/>
    <lineage>
        <taxon>Bacteria</taxon>
        <taxon>Pseudomonadati</taxon>
        <taxon>Pseudomonadota</taxon>
        <taxon>Alphaproteobacteria</taxon>
        <taxon>Hyphomicrobiales</taxon>
        <taxon>Reyranellaceae</taxon>
        <taxon>Reyranella</taxon>
    </lineage>
</organism>
<keyword evidence="1" id="KW-0732">Signal</keyword>